<dbReference type="SUPFAM" id="SSF88659">
    <property type="entry name" value="Sigma3 and sigma4 domains of RNA polymerase sigma factors"/>
    <property type="match status" value="1"/>
</dbReference>
<dbReference type="InterPro" id="IPR013325">
    <property type="entry name" value="RNA_pol_sigma_r2"/>
</dbReference>
<keyword evidence="5" id="KW-1185">Reference proteome</keyword>
<dbReference type="Gene3D" id="1.10.1740.10">
    <property type="match status" value="1"/>
</dbReference>
<dbReference type="InterPro" id="IPR013324">
    <property type="entry name" value="RNA_pol_sigma_r3/r4-like"/>
</dbReference>
<dbReference type="Gene3D" id="3.10.450.50">
    <property type="match status" value="1"/>
</dbReference>
<organism evidence="4 5">
    <name type="scientific">Cohnella boryungensis</name>
    <dbReference type="NCBI Taxonomy" id="768479"/>
    <lineage>
        <taxon>Bacteria</taxon>
        <taxon>Bacillati</taxon>
        <taxon>Bacillota</taxon>
        <taxon>Bacilli</taxon>
        <taxon>Bacillales</taxon>
        <taxon>Paenibacillaceae</taxon>
        <taxon>Cohnella</taxon>
    </lineage>
</organism>
<comment type="caution">
    <text evidence="4">The sequence shown here is derived from an EMBL/GenBank/DDBJ whole genome shotgun (WGS) entry which is preliminary data.</text>
</comment>
<evidence type="ECO:0000313" key="5">
    <source>
        <dbReference type="Proteomes" id="UP001595755"/>
    </source>
</evidence>
<evidence type="ECO:0000259" key="2">
    <source>
        <dbReference type="Pfam" id="PF04542"/>
    </source>
</evidence>
<dbReference type="RefSeq" id="WP_204604105.1">
    <property type="nucleotide sequence ID" value="NZ_JBHSED010000011.1"/>
</dbReference>
<dbReference type="InterPro" id="IPR032710">
    <property type="entry name" value="NTF2-like_dom_sf"/>
</dbReference>
<evidence type="ECO:0000256" key="1">
    <source>
        <dbReference type="ARBA" id="ARBA00011344"/>
    </source>
</evidence>
<accession>A0ABV8S7H8</accession>
<dbReference type="Proteomes" id="UP001595755">
    <property type="component" value="Unassembled WGS sequence"/>
</dbReference>
<dbReference type="SUPFAM" id="SSF54427">
    <property type="entry name" value="NTF2-like"/>
    <property type="match status" value="1"/>
</dbReference>
<comment type="subunit">
    <text evidence="1">Interacts transiently with the RNA polymerase catalytic core formed by RpoA, RpoB, RpoC and RpoZ (2 alpha, 1 beta, 1 beta' and 1 omega subunit) to form the RNA polymerase holoenzyme that can initiate transcription.</text>
</comment>
<dbReference type="InterPro" id="IPR007627">
    <property type="entry name" value="RNA_pol_sigma70_r2"/>
</dbReference>
<dbReference type="NCBIfam" id="TIGR02937">
    <property type="entry name" value="sigma70-ECF"/>
    <property type="match status" value="1"/>
</dbReference>
<evidence type="ECO:0000259" key="3">
    <source>
        <dbReference type="Pfam" id="PF08281"/>
    </source>
</evidence>
<dbReference type="InterPro" id="IPR014284">
    <property type="entry name" value="RNA_pol_sigma-70_dom"/>
</dbReference>
<dbReference type="EMBL" id="JBHSED010000011">
    <property type="protein sequence ID" value="MFC4303295.1"/>
    <property type="molecule type" value="Genomic_DNA"/>
</dbReference>
<dbReference type="InterPro" id="IPR013249">
    <property type="entry name" value="RNA_pol_sigma70_r4_t2"/>
</dbReference>
<sequence>MLNGTTLDLEQLYREYKPLLVSIAYRMLGSMSEAEDAVQDVFVSVSKLGGIDIVHPKAYLVKLITNRALNLMKAAPRQRESYPGPWLPEPVIELESGDHPQQQVLLRERLGYALLVLLQTCTPPERAVFVLRESFGYDYAEIAAALDKSAAACRKIYSRAAAKIGHRTRAEKEPARDASLDRFVESFAQAINSGRFEPFIHLLTEDAVMLSDGGGVVRAALNPIAGRRRIEAFFNGISGKGSLAGQLRRVRISGQQGLLLLRGDRPPIAFTFEPVEDYAAIRTLYLVSNPEKLTRIAD</sequence>
<dbReference type="Pfam" id="PF04542">
    <property type="entry name" value="Sigma70_r2"/>
    <property type="match status" value="1"/>
</dbReference>
<protein>
    <submittedName>
        <fullName evidence="4">Sigma-70 family RNA polymerase sigma factor</fullName>
    </submittedName>
</protein>
<dbReference type="Pfam" id="PF08281">
    <property type="entry name" value="Sigma70_r4_2"/>
    <property type="match status" value="1"/>
</dbReference>
<feature type="domain" description="RNA polymerase sigma-70 region 2" evidence="2">
    <location>
        <begin position="12"/>
        <end position="74"/>
    </location>
</feature>
<dbReference type="InterPro" id="IPR036388">
    <property type="entry name" value="WH-like_DNA-bd_sf"/>
</dbReference>
<dbReference type="InterPro" id="IPR052704">
    <property type="entry name" value="ECF_Sigma-70_Domain"/>
</dbReference>
<name>A0ABV8S7H8_9BACL</name>
<dbReference type="Gene3D" id="1.10.10.10">
    <property type="entry name" value="Winged helix-like DNA-binding domain superfamily/Winged helix DNA-binding domain"/>
    <property type="match status" value="1"/>
</dbReference>
<proteinExistence type="predicted"/>
<gene>
    <name evidence="4" type="ORF">ACFO1S_07505</name>
</gene>
<feature type="domain" description="RNA polymerase sigma factor 70 region 4 type 2" evidence="3">
    <location>
        <begin position="114"/>
        <end position="163"/>
    </location>
</feature>
<reference evidence="5" key="1">
    <citation type="journal article" date="2019" name="Int. J. Syst. Evol. Microbiol.">
        <title>The Global Catalogue of Microorganisms (GCM) 10K type strain sequencing project: providing services to taxonomists for standard genome sequencing and annotation.</title>
        <authorList>
            <consortium name="The Broad Institute Genomics Platform"/>
            <consortium name="The Broad Institute Genome Sequencing Center for Infectious Disease"/>
            <person name="Wu L."/>
            <person name="Ma J."/>
        </authorList>
    </citation>
    <scope>NUCLEOTIDE SEQUENCE [LARGE SCALE GENOMIC DNA]</scope>
    <source>
        <strain evidence="5">CGMCC 4.1641</strain>
    </source>
</reference>
<evidence type="ECO:0000313" key="4">
    <source>
        <dbReference type="EMBL" id="MFC4303295.1"/>
    </source>
</evidence>
<dbReference type="SUPFAM" id="SSF88946">
    <property type="entry name" value="Sigma2 domain of RNA polymerase sigma factors"/>
    <property type="match status" value="1"/>
</dbReference>
<dbReference type="PANTHER" id="PTHR30173:SF36">
    <property type="entry name" value="ECF RNA POLYMERASE SIGMA FACTOR SIGJ"/>
    <property type="match status" value="1"/>
</dbReference>
<dbReference type="PANTHER" id="PTHR30173">
    <property type="entry name" value="SIGMA 19 FACTOR"/>
    <property type="match status" value="1"/>
</dbReference>